<proteinExistence type="predicted"/>
<name>G5J4C0_CROWT</name>
<reference evidence="1 2" key="1">
    <citation type="journal article" date="2011" name="Front. Microbiol.">
        <title>Two Strains of Crocosphaera watsonii with Highly Conserved Genomes are Distinguished by Strain-Specific Features.</title>
        <authorList>
            <person name="Bench S.R."/>
            <person name="Ilikchyan I.N."/>
            <person name="Tripp H.J."/>
            <person name="Zehr J.P."/>
        </authorList>
    </citation>
    <scope>NUCLEOTIDE SEQUENCE [LARGE SCALE GENOMIC DNA]</scope>
    <source>
        <strain evidence="1 2">WH 0003</strain>
    </source>
</reference>
<evidence type="ECO:0000313" key="1">
    <source>
        <dbReference type="EMBL" id="EHJ12971.1"/>
    </source>
</evidence>
<organism evidence="1 2">
    <name type="scientific">Crocosphaera watsonii WH 0003</name>
    <dbReference type="NCBI Taxonomy" id="423471"/>
    <lineage>
        <taxon>Bacteria</taxon>
        <taxon>Bacillati</taxon>
        <taxon>Cyanobacteriota</taxon>
        <taxon>Cyanophyceae</taxon>
        <taxon>Oscillatoriophycideae</taxon>
        <taxon>Chroococcales</taxon>
        <taxon>Aphanothecaceae</taxon>
        <taxon>Crocosphaera</taxon>
    </lineage>
</organism>
<evidence type="ECO:0000313" key="2">
    <source>
        <dbReference type="Proteomes" id="UP000003477"/>
    </source>
</evidence>
<dbReference type="AlphaFoldDB" id="G5J4C0"/>
<feature type="non-terminal residue" evidence="1">
    <location>
        <position position="19"/>
    </location>
</feature>
<accession>G5J4C0</accession>
<sequence>MPEISHQKLQELRNTFAPL</sequence>
<protein>
    <submittedName>
        <fullName evidence="1">Uncharacterized protein</fullName>
    </submittedName>
</protein>
<dbReference type="EMBL" id="AESD01000351">
    <property type="protein sequence ID" value="EHJ12971.1"/>
    <property type="molecule type" value="Genomic_DNA"/>
</dbReference>
<gene>
    <name evidence="1" type="ORF">CWATWH0003_2343b1</name>
</gene>
<comment type="caution">
    <text evidence="1">The sequence shown here is derived from an EMBL/GenBank/DDBJ whole genome shotgun (WGS) entry which is preliminary data.</text>
</comment>
<dbReference type="Proteomes" id="UP000003477">
    <property type="component" value="Unassembled WGS sequence"/>
</dbReference>